<dbReference type="RefSeq" id="WP_211481999.1">
    <property type="nucleotide sequence ID" value="NZ_FNYQ01000108.1"/>
</dbReference>
<dbReference type="EMBL" id="FNYO01000023">
    <property type="protein sequence ID" value="SEI85434.1"/>
    <property type="molecule type" value="Genomic_DNA"/>
</dbReference>
<evidence type="ECO:0000313" key="5">
    <source>
        <dbReference type="EMBL" id="SEQ29841.1"/>
    </source>
</evidence>
<dbReference type="FunFam" id="3.40.33.10:FF:000004">
    <property type="entry name" value="CAP, cysteine-rich secretory protein, antigen 5"/>
    <property type="match status" value="1"/>
</dbReference>
<dbReference type="InterPro" id="IPR035940">
    <property type="entry name" value="CAP_sf"/>
</dbReference>
<dbReference type="AlphaFoldDB" id="A0A1H9EW14"/>
<dbReference type="Pfam" id="PF00188">
    <property type="entry name" value="CAP"/>
    <property type="match status" value="1"/>
</dbReference>
<evidence type="ECO:0000259" key="2">
    <source>
        <dbReference type="SMART" id="SM00198"/>
    </source>
</evidence>
<dbReference type="PROSITE" id="PS01010">
    <property type="entry name" value="CRISP_2"/>
    <property type="match status" value="1"/>
</dbReference>
<dbReference type="EMBL" id="FOFJ01000009">
    <property type="protein sequence ID" value="SEQ29841.1"/>
    <property type="molecule type" value="Genomic_DNA"/>
</dbReference>
<dbReference type="Proteomes" id="UP000199005">
    <property type="component" value="Unassembled WGS sequence"/>
</dbReference>
<dbReference type="InterPro" id="IPR014044">
    <property type="entry name" value="CAP_dom"/>
</dbReference>
<dbReference type="SMART" id="SM00198">
    <property type="entry name" value="SCP"/>
    <property type="match status" value="1"/>
</dbReference>
<protein>
    <submittedName>
        <fullName evidence="5">Cysteine-rich secretory protein family protein</fullName>
    </submittedName>
</protein>
<organism evidence="5 8">
    <name type="scientific">Azotobacter beijerinckii</name>
    <dbReference type="NCBI Taxonomy" id="170623"/>
    <lineage>
        <taxon>Bacteria</taxon>
        <taxon>Pseudomonadati</taxon>
        <taxon>Pseudomonadota</taxon>
        <taxon>Gammaproteobacteria</taxon>
        <taxon>Pseudomonadales</taxon>
        <taxon>Pseudomonadaceae</taxon>
        <taxon>Azotobacter</taxon>
    </lineage>
</organism>
<feature type="domain" description="SCP" evidence="2">
    <location>
        <begin position="80"/>
        <end position="213"/>
    </location>
</feature>
<dbReference type="InterPro" id="IPR018244">
    <property type="entry name" value="Allrgn_V5/Tpx1_CS"/>
</dbReference>
<dbReference type="SUPFAM" id="SSF55797">
    <property type="entry name" value="PR-1-like"/>
    <property type="match status" value="1"/>
</dbReference>
<dbReference type="GO" id="GO:0005576">
    <property type="term" value="C:extracellular region"/>
    <property type="evidence" value="ECO:0007669"/>
    <property type="project" value="InterPro"/>
</dbReference>
<accession>A0A1H9EW14</accession>
<evidence type="ECO:0000313" key="7">
    <source>
        <dbReference type="Proteomes" id="UP000199250"/>
    </source>
</evidence>
<evidence type="ECO:0000313" key="3">
    <source>
        <dbReference type="EMBL" id="SEI85434.1"/>
    </source>
</evidence>
<evidence type="ECO:0000313" key="6">
    <source>
        <dbReference type="Proteomes" id="UP000199005"/>
    </source>
</evidence>
<dbReference type="Proteomes" id="UP000199267">
    <property type="component" value="Unassembled WGS sequence"/>
</dbReference>
<feature type="region of interest" description="Disordered" evidence="1">
    <location>
        <begin position="1"/>
        <end position="28"/>
    </location>
</feature>
<dbReference type="InterPro" id="IPR001283">
    <property type="entry name" value="CRISP-related"/>
</dbReference>
<dbReference type="Proteomes" id="UP000199250">
    <property type="component" value="Unassembled WGS sequence"/>
</dbReference>
<dbReference type="PROSITE" id="PS01009">
    <property type="entry name" value="CRISP_1"/>
    <property type="match status" value="1"/>
</dbReference>
<dbReference type="Gene3D" id="3.40.33.10">
    <property type="entry name" value="CAP"/>
    <property type="match status" value="1"/>
</dbReference>
<name>A0A1H9EW14_9GAMM</name>
<dbReference type="STRING" id="170623.SAMN04244579_02228"/>
<sequence length="217" mass="23548">MPTQEGGHAQGFAPHGKPRAHRQGRIATRPITFQHETTRMPTRPTRCLPLCIASLLLLASASAFARQPSPAASGSRLATAEVQALLREHNRARANVGVAPLHWSAPVAKSAQRWADHLAASSCRMQHSRGSGYGENLFIGTAGHYGVKDAALAWEREKKRYDGGALRAGNTQGIGHYTQMVWHNTRRLGCARSQCGGRVIVVCNYEPAGNYFGQAPY</sequence>
<dbReference type="PANTHER" id="PTHR10334">
    <property type="entry name" value="CYSTEINE-RICH SECRETORY PROTEIN-RELATED"/>
    <property type="match status" value="1"/>
</dbReference>
<proteinExistence type="predicted"/>
<reference evidence="6 7" key="1">
    <citation type="submission" date="2016-10" db="EMBL/GenBank/DDBJ databases">
        <authorList>
            <person name="de Groot N.N."/>
        </authorList>
    </citation>
    <scope>NUCLEOTIDE SEQUENCE [LARGE SCALE GENOMIC DNA]</scope>
    <source>
        <strain evidence="3 6">DSM 1041</strain>
        <strain evidence="4 7">DSM 373</strain>
        <strain evidence="5 8">DSM 378</strain>
    </source>
</reference>
<dbReference type="EMBL" id="FNYQ01000108">
    <property type="protein sequence ID" value="SEJ46056.1"/>
    <property type="molecule type" value="Genomic_DNA"/>
</dbReference>
<evidence type="ECO:0000256" key="1">
    <source>
        <dbReference type="SAM" id="MobiDB-lite"/>
    </source>
</evidence>
<dbReference type="PRINTS" id="PR00837">
    <property type="entry name" value="V5TPXLIKE"/>
</dbReference>
<evidence type="ECO:0000313" key="8">
    <source>
        <dbReference type="Proteomes" id="UP000199267"/>
    </source>
</evidence>
<gene>
    <name evidence="4" type="ORF">SAMN04244572_04087</name>
    <name evidence="5" type="ORF">SAMN04244573_01332</name>
    <name evidence="3" type="ORF">SAMN04244579_02228</name>
</gene>
<evidence type="ECO:0000313" key="4">
    <source>
        <dbReference type="EMBL" id="SEJ46056.1"/>
    </source>
</evidence>